<sequence>MKKGCKALFCATMIMGMGLSPIYAQTPKHESLSEVSMKHKYWRSGMYKIGTDLPAGEYYLKGKGYWEIDADASGEFDSILANDNIDRAAIVSVSEGQYLKTVGRIKIYTYGDNPTINVHKSGMFKVGVDLPAGEYQLVIDKKSKSLEDTGLGGYYEVSVDATHQLDSIIANGNFEDSTYLSVSDGQYLKLSNCHISE</sequence>
<dbReference type="RefSeq" id="WP_128519457.1">
    <property type="nucleotide sequence ID" value="NZ_CAUWBR010000011.1"/>
</dbReference>
<dbReference type="AlphaFoldDB" id="A0A3N0I3X8"/>
<feature type="chain" id="PRO_5018279117" evidence="1">
    <location>
        <begin position="25"/>
        <end position="197"/>
    </location>
</feature>
<keyword evidence="1" id="KW-0732">Signal</keyword>
<protein>
    <submittedName>
        <fullName evidence="2">Uncharacterized protein</fullName>
    </submittedName>
</protein>
<evidence type="ECO:0000256" key="1">
    <source>
        <dbReference type="SAM" id="SignalP"/>
    </source>
</evidence>
<accession>A0A3N0I3X8</accession>
<dbReference type="EMBL" id="RJQC01000001">
    <property type="protein sequence ID" value="RNM31296.1"/>
    <property type="molecule type" value="Genomic_DNA"/>
</dbReference>
<dbReference type="OrthoDB" id="1650483at2"/>
<feature type="signal peptide" evidence="1">
    <location>
        <begin position="1"/>
        <end position="24"/>
    </location>
</feature>
<proteinExistence type="predicted"/>
<comment type="caution">
    <text evidence="2">The sequence shown here is derived from an EMBL/GenBank/DDBJ whole genome shotgun (WGS) entry which is preliminary data.</text>
</comment>
<gene>
    <name evidence="2" type="ORF">EDX97_01700</name>
</gene>
<keyword evidence="3" id="KW-1185">Reference proteome</keyword>
<dbReference type="Proteomes" id="UP000276568">
    <property type="component" value="Unassembled WGS sequence"/>
</dbReference>
<evidence type="ECO:0000313" key="3">
    <source>
        <dbReference type="Proteomes" id="UP000276568"/>
    </source>
</evidence>
<organism evidence="2 3">
    <name type="scientific">Absicoccus porci</name>
    <dbReference type="NCBI Taxonomy" id="2486576"/>
    <lineage>
        <taxon>Bacteria</taxon>
        <taxon>Bacillati</taxon>
        <taxon>Bacillota</taxon>
        <taxon>Erysipelotrichia</taxon>
        <taxon>Erysipelotrichales</taxon>
        <taxon>Erysipelotrichaceae</taxon>
        <taxon>Absicoccus</taxon>
    </lineage>
</organism>
<reference evidence="2 3" key="1">
    <citation type="submission" date="2018-11" db="EMBL/GenBank/DDBJ databases">
        <title>Clostridium sp. nov., a member of the family Erysipelotrichaceae isolated from pig faeces.</title>
        <authorList>
            <person name="Chang Y.-H."/>
        </authorList>
    </citation>
    <scope>NUCLEOTIDE SEQUENCE [LARGE SCALE GENOMIC DNA]</scope>
    <source>
        <strain evidence="2 3">YH-panp20</strain>
    </source>
</reference>
<name>A0A3N0I3X8_9FIRM</name>
<evidence type="ECO:0000313" key="2">
    <source>
        <dbReference type="EMBL" id="RNM31296.1"/>
    </source>
</evidence>